<accession>A0A975QAN8</accession>
<sequence length="295" mass="33257">MSGYLGGLPEEGGPGDRAPAPGVPSPSVAAQLGIDYAELRARVNELGDQQQRVLDRQDEHDKDVQDLRARIGAFGDSLNKITESLERAPSGGQDSDPQPPSGWVHVPDAERAAWLVELQSWVRDVLFVQWPHTQRRLRWCWPLHMDIISDLWTLYRGYTTGFEAEDRRFADAETWRRSMDYLLKQAEGFTRDCPKYGEKPHPLPDPVGRDDTAVGSLVPVMSELVKAYDCLVEALEHLKAAEAPDTSEELRLEHRESAQQLRRRSAEITHAAGVTEEQWELFVTLKEGNQPQGQE</sequence>
<name>A0A975QAN8_9ACTN</name>
<protein>
    <recommendedName>
        <fullName evidence="4">Poly(3-hydroxyalkanoate) polymerase subunit PhaE</fullName>
    </recommendedName>
</protein>
<gene>
    <name evidence="2" type="ORF">KGD84_32755</name>
</gene>
<evidence type="ECO:0000256" key="1">
    <source>
        <dbReference type="SAM" id="MobiDB-lite"/>
    </source>
</evidence>
<organism evidence="2 3">
    <name type="scientific">Nocardiopsis changdeensis</name>
    <dbReference type="NCBI Taxonomy" id="2831969"/>
    <lineage>
        <taxon>Bacteria</taxon>
        <taxon>Bacillati</taxon>
        <taxon>Actinomycetota</taxon>
        <taxon>Actinomycetes</taxon>
        <taxon>Streptosporangiales</taxon>
        <taxon>Nocardiopsidaceae</taxon>
        <taxon>Nocardiopsis</taxon>
    </lineage>
</organism>
<evidence type="ECO:0008006" key="4">
    <source>
        <dbReference type="Google" id="ProtNLM"/>
    </source>
</evidence>
<evidence type="ECO:0000313" key="3">
    <source>
        <dbReference type="Proteomes" id="UP000676079"/>
    </source>
</evidence>
<dbReference type="RefSeq" id="WP_220566050.1">
    <property type="nucleotide sequence ID" value="NZ_CP074136.1"/>
</dbReference>
<keyword evidence="2" id="KW-0614">Plasmid</keyword>
<proteinExistence type="predicted"/>
<geneLocation type="plasmid" evidence="2 3">
    <name>unnamed4</name>
</geneLocation>
<keyword evidence="3" id="KW-1185">Reference proteome</keyword>
<dbReference type="Proteomes" id="UP000676079">
    <property type="component" value="Plasmid unnamed4"/>
</dbReference>
<feature type="compositionally biased region" description="Gly residues" evidence="1">
    <location>
        <begin position="1"/>
        <end position="12"/>
    </location>
</feature>
<dbReference type="EMBL" id="CP074136">
    <property type="protein sequence ID" value="QUX26471.1"/>
    <property type="molecule type" value="Genomic_DNA"/>
</dbReference>
<feature type="region of interest" description="Disordered" evidence="1">
    <location>
        <begin position="1"/>
        <end position="29"/>
    </location>
</feature>
<evidence type="ECO:0000313" key="2">
    <source>
        <dbReference type="EMBL" id="QUX26471.1"/>
    </source>
</evidence>
<reference evidence="3" key="1">
    <citation type="submission" date="2021-05" db="EMBL/GenBank/DDBJ databases">
        <title>Direct Submission.</title>
        <authorList>
            <person name="Li K."/>
            <person name="Gao J."/>
        </authorList>
    </citation>
    <scope>NUCLEOTIDE SEQUENCE [LARGE SCALE GENOMIC DNA]</scope>
    <source>
        <strain evidence="3">Mg02</strain>
        <plasmid evidence="3">unnamed4</plasmid>
    </source>
</reference>